<organism evidence="1 2">
    <name type="scientific">Aduncisulcus paluster</name>
    <dbReference type="NCBI Taxonomy" id="2918883"/>
    <lineage>
        <taxon>Eukaryota</taxon>
        <taxon>Metamonada</taxon>
        <taxon>Carpediemonas-like organisms</taxon>
        <taxon>Aduncisulcus</taxon>
    </lineage>
</organism>
<dbReference type="EMBL" id="BQXS01011263">
    <property type="protein sequence ID" value="GKT36598.1"/>
    <property type="molecule type" value="Genomic_DNA"/>
</dbReference>
<evidence type="ECO:0000313" key="1">
    <source>
        <dbReference type="EMBL" id="GKT36598.1"/>
    </source>
</evidence>
<accession>A0ABQ5KY66</accession>
<protein>
    <submittedName>
        <fullName evidence="1">Uncharacterized protein</fullName>
    </submittedName>
</protein>
<comment type="caution">
    <text evidence="1">The sequence shown here is derived from an EMBL/GenBank/DDBJ whole genome shotgun (WGS) entry which is preliminary data.</text>
</comment>
<name>A0ABQ5KY66_9EUKA</name>
<proteinExistence type="predicted"/>
<dbReference type="Proteomes" id="UP001057375">
    <property type="component" value="Unassembled WGS sequence"/>
</dbReference>
<sequence length="348" mass="38574">MVQCSVCSSKLLLSSIHDHICPSSTKQYKLATSDASPDIIPALSSELPIDIFSSFSFDTILDIKHLKIYFPSFPSSDLTIGKDNGICVELLSKISSSSLCVRSFDASSPKVMIIPLAQVLPIHPGMLLHKRMDSPPDECDGISMRIDKIDAKMGIVHCISKESLDKSCIIPISSLGGYCFEKCPFSPSSSSSEISGDSVSGHVIPKLSCEVCYQYLRSPDFVINSCTLPHSLSFIQIIQDPPPPCLSGIVYVLLDHSSLDPISNQCTLTLHHLGFKDDHRFHIKCFPHSYKLLSCSDIAKIPLQIGEYVMTKEHGIGVIVKKKRDKYKIETVEPPYDTLYEKYPKRVF</sequence>
<evidence type="ECO:0000313" key="2">
    <source>
        <dbReference type="Proteomes" id="UP001057375"/>
    </source>
</evidence>
<keyword evidence="2" id="KW-1185">Reference proteome</keyword>
<gene>
    <name evidence="1" type="ORF">ADUPG1_009532</name>
</gene>
<reference evidence="1" key="1">
    <citation type="submission" date="2022-03" db="EMBL/GenBank/DDBJ databases">
        <title>Draft genome sequence of Aduncisulcus paluster, a free-living microaerophilic Fornicata.</title>
        <authorList>
            <person name="Yuyama I."/>
            <person name="Kume K."/>
            <person name="Tamura T."/>
            <person name="Inagaki Y."/>
            <person name="Hashimoto T."/>
        </authorList>
    </citation>
    <scope>NUCLEOTIDE SEQUENCE</scope>
    <source>
        <strain evidence="1">NY0171</strain>
    </source>
</reference>